<organism evidence="2 3">
    <name type="scientific">Lepidopterella palustris CBS 459.81</name>
    <dbReference type="NCBI Taxonomy" id="1314670"/>
    <lineage>
        <taxon>Eukaryota</taxon>
        <taxon>Fungi</taxon>
        <taxon>Dikarya</taxon>
        <taxon>Ascomycota</taxon>
        <taxon>Pezizomycotina</taxon>
        <taxon>Dothideomycetes</taxon>
        <taxon>Pleosporomycetidae</taxon>
        <taxon>Mytilinidiales</taxon>
        <taxon>Argynnaceae</taxon>
        <taxon>Lepidopterella</taxon>
    </lineage>
</organism>
<dbReference type="AlphaFoldDB" id="A0A8E2J9H3"/>
<proteinExistence type="predicted"/>
<feature type="compositionally biased region" description="Basic and acidic residues" evidence="1">
    <location>
        <begin position="139"/>
        <end position="152"/>
    </location>
</feature>
<protein>
    <submittedName>
        <fullName evidence="2">Uncharacterized protein</fullName>
    </submittedName>
</protein>
<evidence type="ECO:0000313" key="3">
    <source>
        <dbReference type="Proteomes" id="UP000250266"/>
    </source>
</evidence>
<feature type="compositionally biased region" description="Acidic residues" evidence="1">
    <location>
        <begin position="107"/>
        <end position="120"/>
    </location>
</feature>
<feature type="compositionally biased region" description="Acidic residues" evidence="1">
    <location>
        <begin position="13"/>
        <end position="29"/>
    </location>
</feature>
<sequence length="179" mass="20078">MAKISLHRRDEQLTDEVDPFIEDDPEDESESKVEQIIVSVAKGGKVHYTRGGLRVKTGKGPGKGKVRAMRDKSSQYMLDKEDEEGTASRSRRAPIDPTQSLTPDSPREEDDNDESNEAADQEIILNDQNDGPTLPLRPLNRDSPDLGLDKETRLTPASDPVLITEPNEFDNIWRYAHVL</sequence>
<accession>A0A8E2J9H3</accession>
<name>A0A8E2J9H3_9PEZI</name>
<gene>
    <name evidence="2" type="ORF">K432DRAFT_430038</name>
</gene>
<keyword evidence="3" id="KW-1185">Reference proteome</keyword>
<evidence type="ECO:0000313" key="2">
    <source>
        <dbReference type="EMBL" id="OCK74414.1"/>
    </source>
</evidence>
<feature type="region of interest" description="Disordered" evidence="1">
    <location>
        <begin position="1"/>
        <end position="32"/>
    </location>
</feature>
<evidence type="ECO:0000256" key="1">
    <source>
        <dbReference type="SAM" id="MobiDB-lite"/>
    </source>
</evidence>
<reference evidence="2 3" key="1">
    <citation type="journal article" date="2016" name="Nat. Commun.">
        <title>Ectomycorrhizal ecology is imprinted in the genome of the dominant symbiotic fungus Cenococcum geophilum.</title>
        <authorList>
            <consortium name="DOE Joint Genome Institute"/>
            <person name="Peter M."/>
            <person name="Kohler A."/>
            <person name="Ohm R.A."/>
            <person name="Kuo A."/>
            <person name="Krutzmann J."/>
            <person name="Morin E."/>
            <person name="Arend M."/>
            <person name="Barry K.W."/>
            <person name="Binder M."/>
            <person name="Choi C."/>
            <person name="Clum A."/>
            <person name="Copeland A."/>
            <person name="Grisel N."/>
            <person name="Haridas S."/>
            <person name="Kipfer T."/>
            <person name="LaButti K."/>
            <person name="Lindquist E."/>
            <person name="Lipzen A."/>
            <person name="Maire R."/>
            <person name="Meier B."/>
            <person name="Mihaltcheva S."/>
            <person name="Molinier V."/>
            <person name="Murat C."/>
            <person name="Poggeler S."/>
            <person name="Quandt C.A."/>
            <person name="Sperisen C."/>
            <person name="Tritt A."/>
            <person name="Tisserant E."/>
            <person name="Crous P.W."/>
            <person name="Henrissat B."/>
            <person name="Nehls U."/>
            <person name="Egli S."/>
            <person name="Spatafora J.W."/>
            <person name="Grigoriev I.V."/>
            <person name="Martin F.M."/>
        </authorList>
    </citation>
    <scope>NUCLEOTIDE SEQUENCE [LARGE SCALE GENOMIC DNA]</scope>
    <source>
        <strain evidence="2 3">CBS 459.81</strain>
    </source>
</reference>
<dbReference type="EMBL" id="KV745484">
    <property type="protein sequence ID" value="OCK74414.1"/>
    <property type="molecule type" value="Genomic_DNA"/>
</dbReference>
<dbReference type="Proteomes" id="UP000250266">
    <property type="component" value="Unassembled WGS sequence"/>
</dbReference>
<feature type="region of interest" description="Disordered" evidence="1">
    <location>
        <begin position="47"/>
        <end position="152"/>
    </location>
</feature>